<reference evidence="1" key="1">
    <citation type="journal article" date="2023" name="PLoS Negl. Trop. Dis.">
        <title>A genome sequence for Biomphalaria pfeifferi, the major vector snail for the human-infecting parasite Schistosoma mansoni.</title>
        <authorList>
            <person name="Bu L."/>
            <person name="Lu L."/>
            <person name="Laidemitt M.R."/>
            <person name="Zhang S.M."/>
            <person name="Mutuku M."/>
            <person name="Mkoji G."/>
            <person name="Steinauer M."/>
            <person name="Loker E.S."/>
        </authorList>
    </citation>
    <scope>NUCLEOTIDE SEQUENCE</scope>
    <source>
        <strain evidence="1">KasaAsao</strain>
    </source>
</reference>
<reference evidence="1" key="2">
    <citation type="submission" date="2023-04" db="EMBL/GenBank/DDBJ databases">
        <authorList>
            <person name="Bu L."/>
            <person name="Lu L."/>
            <person name="Laidemitt M.R."/>
            <person name="Zhang S.M."/>
            <person name="Mutuku M."/>
            <person name="Mkoji G."/>
            <person name="Steinauer M."/>
            <person name="Loker E.S."/>
        </authorList>
    </citation>
    <scope>NUCLEOTIDE SEQUENCE</scope>
    <source>
        <strain evidence="1">KasaAsao</strain>
        <tissue evidence="1">Whole Snail</tissue>
    </source>
</reference>
<proteinExistence type="predicted"/>
<evidence type="ECO:0000313" key="2">
    <source>
        <dbReference type="Proteomes" id="UP001233172"/>
    </source>
</evidence>
<dbReference type="Proteomes" id="UP001233172">
    <property type="component" value="Unassembled WGS sequence"/>
</dbReference>
<sequence length="107" mass="11923">MFLSAELHLPAVILHSFPMLANLPQQGGAGEYLLTSPVNLFGTPGEIEYHRGEDHLKVNGQHHKGVSILLLPKVLQEAFADLLSRLRNDPIDHVAGVNLQWYIRIHS</sequence>
<accession>A0AAD8ETK8</accession>
<dbReference type="EMBL" id="JASAOG010000447">
    <property type="protein sequence ID" value="KAK0039455.1"/>
    <property type="molecule type" value="Genomic_DNA"/>
</dbReference>
<comment type="caution">
    <text evidence="1">The sequence shown here is derived from an EMBL/GenBank/DDBJ whole genome shotgun (WGS) entry which is preliminary data.</text>
</comment>
<protein>
    <submittedName>
        <fullName evidence="1">Uncharacterized protein</fullName>
    </submittedName>
</protein>
<gene>
    <name evidence="1" type="ORF">Bpfe_031132</name>
</gene>
<organism evidence="1 2">
    <name type="scientific">Biomphalaria pfeifferi</name>
    <name type="common">Bloodfluke planorb</name>
    <name type="synonym">Freshwater snail</name>
    <dbReference type="NCBI Taxonomy" id="112525"/>
    <lineage>
        <taxon>Eukaryota</taxon>
        <taxon>Metazoa</taxon>
        <taxon>Spiralia</taxon>
        <taxon>Lophotrochozoa</taxon>
        <taxon>Mollusca</taxon>
        <taxon>Gastropoda</taxon>
        <taxon>Heterobranchia</taxon>
        <taxon>Euthyneura</taxon>
        <taxon>Panpulmonata</taxon>
        <taxon>Hygrophila</taxon>
        <taxon>Lymnaeoidea</taxon>
        <taxon>Planorbidae</taxon>
        <taxon>Biomphalaria</taxon>
    </lineage>
</organism>
<dbReference type="AlphaFoldDB" id="A0AAD8ETK8"/>
<name>A0AAD8ETK8_BIOPF</name>
<evidence type="ECO:0000313" key="1">
    <source>
        <dbReference type="EMBL" id="KAK0039455.1"/>
    </source>
</evidence>
<keyword evidence="2" id="KW-1185">Reference proteome</keyword>